<dbReference type="HOGENOM" id="CLU_012365_0_0_1"/>
<feature type="region of interest" description="Disordered" evidence="1">
    <location>
        <begin position="578"/>
        <end position="597"/>
    </location>
</feature>
<dbReference type="Pfam" id="PF26180">
    <property type="entry name" value="PAP-OAS1"/>
    <property type="match status" value="1"/>
</dbReference>
<dbReference type="InterPro" id="IPR058921">
    <property type="entry name" value="PAP/OAS1-rel"/>
</dbReference>
<dbReference type="eggNOG" id="KOG1906">
    <property type="taxonomic scope" value="Eukaryota"/>
</dbReference>
<dbReference type="EnsemblPlants" id="LPERR07G23210.1">
    <property type="protein sequence ID" value="LPERR07G23210.1"/>
    <property type="gene ID" value="LPERR07G23210"/>
</dbReference>
<dbReference type="Gramene" id="LPERR07G23210.1">
    <property type="protein sequence ID" value="LPERR07G23210.1"/>
    <property type="gene ID" value="LPERR07G23210"/>
</dbReference>
<dbReference type="InterPro" id="IPR054708">
    <property type="entry name" value="MTPAP-like_central"/>
</dbReference>
<dbReference type="PANTHER" id="PTHR45979:SF26">
    <property type="entry name" value="NUCLEOTIDYLTRANSFERASE DOMAIN CONTAINING PROTEIN, EXPRESSED"/>
    <property type="match status" value="1"/>
</dbReference>
<protein>
    <recommendedName>
        <fullName evidence="6">Polymerase nucleotidyl transferase domain-containing protein</fullName>
    </recommendedName>
</protein>
<feature type="compositionally biased region" description="Low complexity" evidence="1">
    <location>
        <begin position="989"/>
        <end position="1007"/>
    </location>
</feature>
<sequence>MAAYGGGNSGGGGGRRMTLAAAMAMRAPSAAPIRAEAVRAADEVVLRVQPTEEAERRRQNVIAYLKHLFGTGLGCEVFAFGSVPLKTYLPDGDIDITLLGNTSADSTFISEVRSILELEEKDYDAELELKGLQFIDAEVKLIKCVIDNIVVDISFNQTGGVSTLCFLELVDQEIGKKHLFKRSIMLIKAWCYHESRILGAHRGLISTYALETLVLYIFNMFHKCLHSPVEALYKFLEYFSKFDWDNYCISLNGPVLLSSLPNLTAEPSGIHDELLFGKDIPDGSFNRLIVLKNISDGLENFRLKHLNIIDPLKSSNNLGRSVSKGSFHRIRSAFSFGAQKLGHILMLPSNLIPTEIFGFFANTLRSHGGGKRSDIGNDGSFKSSLGPEYALGEDASDFKKSDSSEDENMIPDLQRTSDSYFCGDAQDRPWNKIWFMNSDNHYYSKVSGDSFNSHSSFSPENDYMKSHCKDDCAATDKYLPPGRSSMEQHIYANNQSHILTPSTRINTLDASSSCPAESNRSDLHEQKLLLSPSLPSNLLDLSGDLDLPLGCLRIVQFHLESLFDGLAEEKKNSAALNNDSFKIPTESSSSSTDERAPGPLLFSSALTERRNLSPVYYSHSTGHVSQNSAPHTLVQVNAVCQQNVALSSGTNTIFNGLTLPPSCAADSENYPASPFHNTGDIVGTHGTGMYIPNNVSLLSGTNANALAQLPFPAADSEDYYYRWYHTTTDDHQSPTTNNHRWPTANNHRWPTANNHRLVQFLLQGYRDYKEHIFYDKGRRQREMLPDRYFRQSNSPELGCSSSSNGGSTVEYTSRPTRQQDYSSRSVVPAERGFGQGRAPANYVTRWTPTRQPWNVRNNQHGYGGTKMNMVVNQKPGPNEGLVRPNGEPRELPVLHPSEVQNRETRASSSRVEFPHCVGNGEGNFQEYNTCQPSSPLTEACYPIISRQAEGLEFGSLGPISSGENYIEAFPPLPARKVSAEAHVSAPVNSSPAAEAPVSTPESSSPSTRSKEFYQLRDEADFPPLKADSHNGFKHIVGK</sequence>
<keyword evidence="5" id="KW-1185">Reference proteome</keyword>
<evidence type="ECO:0008006" key="6">
    <source>
        <dbReference type="Google" id="ProtNLM"/>
    </source>
</evidence>
<dbReference type="SUPFAM" id="SSF81301">
    <property type="entry name" value="Nucleotidyltransferase"/>
    <property type="match status" value="1"/>
</dbReference>
<reference evidence="4" key="3">
    <citation type="submission" date="2015-04" db="UniProtKB">
        <authorList>
            <consortium name="EnsemblPlants"/>
        </authorList>
    </citation>
    <scope>IDENTIFICATION</scope>
</reference>
<feature type="domain" description="PAP/OAS1 substrate-binding-related" evidence="3">
    <location>
        <begin position="174"/>
        <end position="364"/>
    </location>
</feature>
<dbReference type="SUPFAM" id="SSF81631">
    <property type="entry name" value="PAP/OAS1 substrate-binding domain"/>
    <property type="match status" value="1"/>
</dbReference>
<feature type="compositionally biased region" description="Polar residues" evidence="1">
    <location>
        <begin position="578"/>
        <end position="591"/>
    </location>
</feature>
<dbReference type="PANTHER" id="PTHR45979">
    <property type="entry name" value="PAP/OAS1 SUBSTRATE-BINDING DOMAIN SUPERFAMILY"/>
    <property type="match status" value="1"/>
</dbReference>
<dbReference type="Gene3D" id="3.30.460.10">
    <property type="entry name" value="Beta Polymerase, domain 2"/>
    <property type="match status" value="1"/>
</dbReference>
<proteinExistence type="predicted"/>
<feature type="compositionally biased region" description="Polar residues" evidence="1">
    <location>
        <begin position="791"/>
        <end position="825"/>
    </location>
</feature>
<dbReference type="InterPro" id="IPR058920">
    <property type="entry name" value="PAP-OAS1-bd-rel"/>
</dbReference>
<feature type="region of interest" description="Disordered" evidence="1">
    <location>
        <begin position="985"/>
        <end position="1038"/>
    </location>
</feature>
<dbReference type="Proteomes" id="UP000032180">
    <property type="component" value="Chromosome 7"/>
</dbReference>
<evidence type="ECO:0000256" key="1">
    <source>
        <dbReference type="SAM" id="MobiDB-lite"/>
    </source>
</evidence>
<evidence type="ECO:0000313" key="4">
    <source>
        <dbReference type="EnsemblPlants" id="LPERR07G23210.1"/>
    </source>
</evidence>
<evidence type="ECO:0000259" key="2">
    <source>
        <dbReference type="Pfam" id="PF22600"/>
    </source>
</evidence>
<dbReference type="Gene3D" id="1.10.1410.10">
    <property type="match status" value="1"/>
</dbReference>
<feature type="domain" description="Poly(A) RNA polymerase mitochondrial-like central palm" evidence="2">
    <location>
        <begin position="44"/>
        <end position="162"/>
    </location>
</feature>
<organism evidence="4 5">
    <name type="scientific">Leersia perrieri</name>
    <dbReference type="NCBI Taxonomy" id="77586"/>
    <lineage>
        <taxon>Eukaryota</taxon>
        <taxon>Viridiplantae</taxon>
        <taxon>Streptophyta</taxon>
        <taxon>Embryophyta</taxon>
        <taxon>Tracheophyta</taxon>
        <taxon>Spermatophyta</taxon>
        <taxon>Magnoliopsida</taxon>
        <taxon>Liliopsida</taxon>
        <taxon>Poales</taxon>
        <taxon>Poaceae</taxon>
        <taxon>BOP clade</taxon>
        <taxon>Oryzoideae</taxon>
        <taxon>Oryzeae</taxon>
        <taxon>Oryzinae</taxon>
        <taxon>Leersia</taxon>
    </lineage>
</organism>
<accession>A0A0D9X2Y3</accession>
<name>A0A0D9X2Y3_9ORYZ</name>
<evidence type="ECO:0000313" key="5">
    <source>
        <dbReference type="Proteomes" id="UP000032180"/>
    </source>
</evidence>
<evidence type="ECO:0000259" key="3">
    <source>
        <dbReference type="Pfam" id="PF26180"/>
    </source>
</evidence>
<dbReference type="Pfam" id="PF22600">
    <property type="entry name" value="MTPAP-like_central"/>
    <property type="match status" value="1"/>
</dbReference>
<dbReference type="InterPro" id="IPR043519">
    <property type="entry name" value="NT_sf"/>
</dbReference>
<dbReference type="STRING" id="77586.A0A0D9X2Y3"/>
<reference evidence="5" key="2">
    <citation type="submission" date="2013-12" db="EMBL/GenBank/DDBJ databases">
        <authorList>
            <person name="Yu Y."/>
            <person name="Lee S."/>
            <person name="de Baynast K."/>
            <person name="Wissotski M."/>
            <person name="Liu L."/>
            <person name="Talag J."/>
            <person name="Goicoechea J."/>
            <person name="Angelova A."/>
            <person name="Jetty R."/>
            <person name="Kudrna D."/>
            <person name="Golser W."/>
            <person name="Rivera L."/>
            <person name="Zhang J."/>
            <person name="Wing R."/>
        </authorList>
    </citation>
    <scope>NUCLEOTIDE SEQUENCE</scope>
</reference>
<dbReference type="AlphaFoldDB" id="A0A0D9X2Y3"/>
<feature type="region of interest" description="Disordered" evidence="1">
    <location>
        <begin position="791"/>
        <end position="826"/>
    </location>
</feature>
<reference evidence="4 5" key="1">
    <citation type="submission" date="2012-08" db="EMBL/GenBank/DDBJ databases">
        <title>Oryza genome evolution.</title>
        <authorList>
            <person name="Wing R.A."/>
        </authorList>
    </citation>
    <scope>NUCLEOTIDE SEQUENCE</scope>
</reference>
<feature type="compositionally biased region" description="Basic and acidic residues" evidence="1">
    <location>
        <begin position="1008"/>
        <end position="1019"/>
    </location>
</feature>
<dbReference type="CDD" id="cd05402">
    <property type="entry name" value="NT_PAP_TUTase"/>
    <property type="match status" value="1"/>
</dbReference>